<dbReference type="EMBL" id="CP001229">
    <property type="protein sequence ID" value="ACN98542.1"/>
    <property type="molecule type" value="Genomic_DNA"/>
</dbReference>
<dbReference type="STRING" id="204536.SULAZ_0403"/>
<accession>C1DTG0</accession>
<evidence type="ECO:0000313" key="4">
    <source>
        <dbReference type="Proteomes" id="UP000001369"/>
    </source>
</evidence>
<dbReference type="KEGG" id="saf:SULAZ_1092"/>
<name>C1DTG0_SULAA</name>
<reference evidence="1" key="1">
    <citation type="submission" date="2008-11" db="EMBL/GenBank/DDBJ databases">
        <authorList>
            <person name="Reysenbach A.-L."/>
            <person name="Heidelberg J.F."/>
            <person name="Nelson W.C."/>
        </authorList>
    </citation>
    <scope>NUCLEOTIDE SEQUENCE</scope>
    <source>
        <strain>Az-Fu1</strain>
    </source>
</reference>
<dbReference type="Proteomes" id="UP000001369">
    <property type="component" value="Chromosome"/>
</dbReference>
<dbReference type="AlphaFoldDB" id="C1DTG0"/>
<gene>
    <name evidence="1" type="ordered locus">SULAZ_0403</name>
    <name evidence="3" type="ordered locus">SULAZ_0838</name>
    <name evidence="2" type="ordered locus">SULAZ_1092</name>
</gene>
<dbReference type="EMBL" id="CP001229">
    <property type="protein sequence ID" value="ACN98449.1"/>
    <property type="molecule type" value="Genomic_DNA"/>
</dbReference>
<reference evidence="1 4" key="2">
    <citation type="journal article" date="2009" name="J. Bacteriol.">
        <title>Complete and draft genome sequences of six members of the Aquificales.</title>
        <authorList>
            <person name="Reysenbach A.L."/>
            <person name="Hamamura N."/>
            <person name="Podar M."/>
            <person name="Griffiths E."/>
            <person name="Ferreira S."/>
            <person name="Hochstein R."/>
            <person name="Heidelberg J."/>
            <person name="Johnson J."/>
            <person name="Mead D."/>
            <person name="Pohorille A."/>
            <person name="Sarmiento M."/>
            <person name="Schweighofer K."/>
            <person name="Seshadri R."/>
            <person name="Voytek M.A."/>
        </authorList>
    </citation>
    <scope>NUCLEOTIDE SEQUENCE [LARGE SCALE GENOMIC DNA]</scope>
    <source>
        <strain evidence="1">Az-Fu1</strain>
        <strain evidence="4">Az-Fu1 / DSM 15241 / OCM 825</strain>
    </source>
</reference>
<keyword evidence="4" id="KW-1185">Reference proteome</keyword>
<protein>
    <recommendedName>
        <fullName evidence="5">Transposase</fullName>
    </recommendedName>
</protein>
<evidence type="ECO:0000313" key="2">
    <source>
        <dbReference type="EMBL" id="ACN98542.1"/>
    </source>
</evidence>
<dbReference type="KEGG" id="saf:SULAZ_0838"/>
<dbReference type="EMBL" id="CP001229">
    <property type="protein sequence ID" value="ACN99646.1"/>
    <property type="molecule type" value="Genomic_DNA"/>
</dbReference>
<organism evidence="1 4">
    <name type="scientific">Sulfurihydrogenibium azorense (strain DSM 15241 / OCM 825 / Az-Fu1)</name>
    <dbReference type="NCBI Taxonomy" id="204536"/>
    <lineage>
        <taxon>Bacteria</taxon>
        <taxon>Pseudomonadati</taxon>
        <taxon>Aquificota</taxon>
        <taxon>Aquificia</taxon>
        <taxon>Aquificales</taxon>
        <taxon>Hydrogenothermaceae</taxon>
        <taxon>Sulfurihydrogenibium</taxon>
    </lineage>
</organism>
<dbReference type="HOGENOM" id="CLU_1151332_0_0_0"/>
<dbReference type="RefSeq" id="WP_012673773.1">
    <property type="nucleotide sequence ID" value="NC_012438.1"/>
</dbReference>
<sequence>MQLEKFYNILLKNFQSFKVSFYKNTAKSNAGRKPKITDEEIAAVFILSYITGMPVLKIARQFIDDSIKSYHIFRKSRIKRIYELLRIYLQMRILSVIIEVLVSNKKPRLIVDGTILPVANVNRAKTQRIKRFNGKKFWVRRKRNLYSQHYKKRVKFEEIYYGVLVMIICDTKGRVYDIWFHPASYHEVKSFRLRAKTSIWFKRLISLFEVIGDKGYRGCENVIVCETKEDKAQRQIIESVFSRLKQFNALSRWRKGITLLSYLYAYAIGYSFFRYCEV</sequence>
<evidence type="ECO:0000313" key="1">
    <source>
        <dbReference type="EMBL" id="ACN98449.1"/>
    </source>
</evidence>
<evidence type="ECO:0008006" key="5">
    <source>
        <dbReference type="Google" id="ProtNLM"/>
    </source>
</evidence>
<dbReference type="eggNOG" id="ENOG5033UQN">
    <property type="taxonomic scope" value="Bacteria"/>
</dbReference>
<dbReference type="KEGG" id="saf:SULAZ_0403"/>
<evidence type="ECO:0000313" key="3">
    <source>
        <dbReference type="EMBL" id="ACN99646.1"/>
    </source>
</evidence>
<dbReference type="OrthoDB" id="15716at2"/>
<proteinExistence type="predicted"/>